<dbReference type="CDD" id="cd01898">
    <property type="entry name" value="Obg"/>
    <property type="match status" value="1"/>
</dbReference>
<dbReference type="GO" id="GO:0000287">
    <property type="term" value="F:magnesium ion binding"/>
    <property type="evidence" value="ECO:0007669"/>
    <property type="project" value="InterPro"/>
</dbReference>
<organism evidence="14 15">
    <name type="scientific">Pseudomonas panipatensis</name>
    <dbReference type="NCBI Taxonomy" id="428992"/>
    <lineage>
        <taxon>Bacteria</taxon>
        <taxon>Pseudomonadati</taxon>
        <taxon>Pseudomonadota</taxon>
        <taxon>Gammaproteobacteria</taxon>
        <taxon>Pseudomonadales</taxon>
        <taxon>Pseudomonadaceae</taxon>
        <taxon>Pseudomonas</taxon>
    </lineage>
</organism>
<dbReference type="GO" id="GO:0005525">
    <property type="term" value="F:GTP binding"/>
    <property type="evidence" value="ECO:0007669"/>
    <property type="project" value="UniProtKB-UniRule"/>
</dbReference>
<dbReference type="SUPFAM" id="SSF82051">
    <property type="entry name" value="Obg GTP-binding protein N-terminal domain"/>
    <property type="match status" value="1"/>
</dbReference>
<evidence type="ECO:0000256" key="9">
    <source>
        <dbReference type="ARBA" id="ARBA00023134"/>
    </source>
</evidence>
<feature type="binding site" evidence="10">
    <location>
        <position position="173"/>
    </location>
    <ligand>
        <name>Mg(2+)</name>
        <dbReference type="ChEBI" id="CHEBI:18420"/>
    </ligand>
</feature>
<feature type="binding site" evidence="10">
    <location>
        <begin position="283"/>
        <end position="286"/>
    </location>
    <ligand>
        <name>GTP</name>
        <dbReference type="ChEBI" id="CHEBI:37565"/>
    </ligand>
</feature>
<protein>
    <recommendedName>
        <fullName evidence="10">GTPase Obg</fullName>
        <ecNumber evidence="10">3.6.5.-</ecNumber>
    </recommendedName>
    <alternativeName>
        <fullName evidence="10">GTP-binding protein Obg</fullName>
    </alternativeName>
</protein>
<dbReference type="InterPro" id="IPR014100">
    <property type="entry name" value="GTP-bd_Obg/CgtA"/>
</dbReference>
<evidence type="ECO:0000256" key="11">
    <source>
        <dbReference type="SAM" id="MobiDB-lite"/>
    </source>
</evidence>
<comment type="subunit">
    <text evidence="10">Monomer.</text>
</comment>
<sequence length="407" mass="44412">MKFVDEVSIHVKAGDGGNGLMSFRREKFIEKGGPNGGDGGDGGSVFLEANENLNTLVDYRYTRRFDAQRGQNGGSKDCTGAKGEDLILPVPVGTTVIDAGTQEIIGDLTKPGQRLMVAQGGWHGLGNTRFKSSTNRAPRQTTPGKPGEARDLKLELKVLADVGLLGLPNAGKSTFIRAVSAAKPKVADYPFTTLVPNLGVVSVGRFKSFVVADIPGLIEGAAEGAGLGIRFLKHLARTRLLLHLVDMAPLDESDPADAAETIVNELTKFSPALTERDRWLVLNKMDQILEPEERERRKQAVVERLGWEGPVYVISALEREGTEALSQDIMKYLDERSLRIEEDPAYGEALAELDQRIEDEARARLQALDDARALRRAGLKNADDLDDDDDFEDDEDDGDGPEIFYVP</sequence>
<dbReference type="PROSITE" id="PS51710">
    <property type="entry name" value="G_OBG"/>
    <property type="match status" value="1"/>
</dbReference>
<dbReference type="PANTHER" id="PTHR11702">
    <property type="entry name" value="DEVELOPMENTALLY REGULATED GTP-BINDING PROTEIN-RELATED"/>
    <property type="match status" value="1"/>
</dbReference>
<evidence type="ECO:0000256" key="3">
    <source>
        <dbReference type="ARBA" id="ARBA00007699"/>
    </source>
</evidence>
<dbReference type="EMBL" id="FNDS01000002">
    <property type="protein sequence ID" value="SDH66660.1"/>
    <property type="molecule type" value="Genomic_DNA"/>
</dbReference>
<evidence type="ECO:0000256" key="10">
    <source>
        <dbReference type="HAMAP-Rule" id="MF_01454"/>
    </source>
</evidence>
<dbReference type="Pfam" id="PF01018">
    <property type="entry name" value="GTP1_OBG"/>
    <property type="match status" value="1"/>
</dbReference>
<feature type="region of interest" description="Disordered" evidence="11">
    <location>
        <begin position="378"/>
        <end position="407"/>
    </location>
</feature>
<dbReference type="SUPFAM" id="SSF52540">
    <property type="entry name" value="P-loop containing nucleoside triphosphate hydrolases"/>
    <property type="match status" value="1"/>
</dbReference>
<evidence type="ECO:0000313" key="14">
    <source>
        <dbReference type="EMBL" id="SDH66660.1"/>
    </source>
</evidence>
<dbReference type="AlphaFoldDB" id="A0A1G8EA92"/>
<keyword evidence="7 10" id="KW-0378">Hydrolase</keyword>
<feature type="compositionally biased region" description="Acidic residues" evidence="11">
    <location>
        <begin position="384"/>
        <end position="400"/>
    </location>
</feature>
<feature type="binding site" evidence="10">
    <location>
        <begin position="213"/>
        <end position="216"/>
    </location>
    <ligand>
        <name>GTP</name>
        <dbReference type="ChEBI" id="CHEBI:37565"/>
    </ligand>
</feature>
<dbReference type="NCBIfam" id="NF008955">
    <property type="entry name" value="PRK12297.1"/>
    <property type="match status" value="1"/>
</dbReference>
<dbReference type="STRING" id="428992.SAMN05216272_102417"/>
<dbReference type="Proteomes" id="UP000199636">
    <property type="component" value="Unassembled WGS sequence"/>
</dbReference>
<dbReference type="NCBIfam" id="NF008956">
    <property type="entry name" value="PRK12299.1"/>
    <property type="match status" value="1"/>
</dbReference>
<dbReference type="PIRSF" id="PIRSF002401">
    <property type="entry name" value="GTP_bd_Obg/CgtA"/>
    <property type="match status" value="1"/>
</dbReference>
<evidence type="ECO:0000313" key="15">
    <source>
        <dbReference type="Proteomes" id="UP000199636"/>
    </source>
</evidence>
<keyword evidence="6 10" id="KW-0547">Nucleotide-binding</keyword>
<evidence type="ECO:0000256" key="8">
    <source>
        <dbReference type="ARBA" id="ARBA00022842"/>
    </source>
</evidence>
<dbReference type="RefSeq" id="WP_090261676.1">
    <property type="nucleotide sequence ID" value="NZ_FNDS01000002.1"/>
</dbReference>
<dbReference type="InterPro" id="IPR036726">
    <property type="entry name" value="GTP1_OBG_dom_sf"/>
</dbReference>
<feature type="binding site" evidence="10">
    <location>
        <begin position="315"/>
        <end position="317"/>
    </location>
    <ligand>
        <name>GTP</name>
        <dbReference type="ChEBI" id="CHEBI:37565"/>
    </ligand>
</feature>
<evidence type="ECO:0000259" key="12">
    <source>
        <dbReference type="PROSITE" id="PS51710"/>
    </source>
</evidence>
<evidence type="ECO:0000256" key="5">
    <source>
        <dbReference type="ARBA" id="ARBA00022723"/>
    </source>
</evidence>
<comment type="function">
    <text evidence="10">An essential GTPase which binds GTP, GDP and possibly (p)ppGpp with moderate affinity, with high nucleotide exchange rates and a fairly low GTP hydrolysis rate. Plays a role in control of the cell cycle, stress response, ribosome biogenesis and in those bacteria that undergo differentiation, in morphogenesis control.</text>
</comment>
<feature type="domain" description="Obg" evidence="13">
    <location>
        <begin position="1"/>
        <end position="159"/>
    </location>
</feature>
<dbReference type="GO" id="GO:0003924">
    <property type="term" value="F:GTPase activity"/>
    <property type="evidence" value="ECO:0007669"/>
    <property type="project" value="UniProtKB-UniRule"/>
</dbReference>
<dbReference type="GO" id="GO:0043022">
    <property type="term" value="F:ribosome binding"/>
    <property type="evidence" value="ECO:0007669"/>
    <property type="project" value="UniProtKB-ARBA"/>
</dbReference>
<keyword evidence="9 10" id="KW-0342">GTP-binding</keyword>
<evidence type="ECO:0000256" key="1">
    <source>
        <dbReference type="ARBA" id="ARBA00001946"/>
    </source>
</evidence>
<dbReference type="OrthoDB" id="9807318at2"/>
<dbReference type="EC" id="3.6.5.-" evidence="10"/>
<dbReference type="InterPro" id="IPR006073">
    <property type="entry name" value="GTP-bd"/>
</dbReference>
<dbReference type="NCBIfam" id="TIGR02729">
    <property type="entry name" value="Obg_CgtA"/>
    <property type="match status" value="1"/>
</dbReference>
<dbReference type="PRINTS" id="PR00326">
    <property type="entry name" value="GTP1OBG"/>
</dbReference>
<evidence type="ECO:0000256" key="2">
    <source>
        <dbReference type="ARBA" id="ARBA00004496"/>
    </source>
</evidence>
<dbReference type="GO" id="GO:0042254">
    <property type="term" value="P:ribosome biogenesis"/>
    <property type="evidence" value="ECO:0007669"/>
    <property type="project" value="UniProtKB-UniRule"/>
</dbReference>
<feature type="domain" description="OBG-type G" evidence="12">
    <location>
        <begin position="160"/>
        <end position="334"/>
    </location>
</feature>
<dbReference type="InterPro" id="IPR031167">
    <property type="entry name" value="G_OBG"/>
</dbReference>
<comment type="subcellular location">
    <subcellularLocation>
        <location evidence="2 10">Cytoplasm</location>
    </subcellularLocation>
</comment>
<dbReference type="PROSITE" id="PS51883">
    <property type="entry name" value="OBG"/>
    <property type="match status" value="1"/>
</dbReference>
<comment type="cofactor">
    <cofactor evidence="1 10">
        <name>Mg(2+)</name>
        <dbReference type="ChEBI" id="CHEBI:18420"/>
    </cofactor>
</comment>
<evidence type="ECO:0000256" key="4">
    <source>
        <dbReference type="ARBA" id="ARBA00022490"/>
    </source>
</evidence>
<keyword evidence="8 10" id="KW-0460">Magnesium</keyword>
<feature type="region of interest" description="Disordered" evidence="11">
    <location>
        <begin position="127"/>
        <end position="148"/>
    </location>
</feature>
<dbReference type="InterPro" id="IPR027417">
    <property type="entry name" value="P-loop_NTPase"/>
</dbReference>
<name>A0A1G8EA92_9PSED</name>
<dbReference type="FunFam" id="3.40.50.300:FF:000185">
    <property type="entry name" value="GTPase Obg"/>
    <property type="match status" value="1"/>
</dbReference>
<dbReference type="InterPro" id="IPR006169">
    <property type="entry name" value="GTP1_OBG_dom"/>
</dbReference>
<dbReference type="Gene3D" id="2.70.210.12">
    <property type="entry name" value="GTP1/OBG domain"/>
    <property type="match status" value="1"/>
</dbReference>
<dbReference type="FunFam" id="2.70.210.12:FF:000001">
    <property type="entry name" value="GTPase Obg"/>
    <property type="match status" value="1"/>
</dbReference>
<dbReference type="GO" id="GO:0005737">
    <property type="term" value="C:cytoplasm"/>
    <property type="evidence" value="ECO:0007669"/>
    <property type="project" value="UniProtKB-SubCell"/>
</dbReference>
<feature type="binding site" evidence="10">
    <location>
        <position position="193"/>
    </location>
    <ligand>
        <name>Mg(2+)</name>
        <dbReference type="ChEBI" id="CHEBI:18420"/>
    </ligand>
</feature>
<dbReference type="InterPro" id="IPR006074">
    <property type="entry name" value="GTP1-OBG_CS"/>
</dbReference>
<reference evidence="15" key="1">
    <citation type="submission" date="2016-10" db="EMBL/GenBank/DDBJ databases">
        <authorList>
            <person name="Varghese N."/>
            <person name="Submissions S."/>
        </authorList>
    </citation>
    <scope>NUCLEOTIDE SEQUENCE [LARGE SCALE GENOMIC DNA]</scope>
    <source>
        <strain evidence="15">CCM 7469</strain>
    </source>
</reference>
<dbReference type="InterPro" id="IPR045086">
    <property type="entry name" value="OBG_GTPase"/>
</dbReference>
<dbReference type="Gene3D" id="3.40.50.300">
    <property type="entry name" value="P-loop containing nucleotide triphosphate hydrolases"/>
    <property type="match status" value="1"/>
</dbReference>
<feature type="compositionally biased region" description="Polar residues" evidence="11">
    <location>
        <begin position="129"/>
        <end position="143"/>
    </location>
</feature>
<gene>
    <name evidence="10" type="primary">obg</name>
    <name evidence="14" type="ORF">SAMN05216272_102417</name>
</gene>
<dbReference type="HAMAP" id="MF_01454">
    <property type="entry name" value="GTPase_Obg"/>
    <property type="match status" value="1"/>
</dbReference>
<keyword evidence="4 10" id="KW-0963">Cytoplasm</keyword>
<dbReference type="GO" id="GO:0019003">
    <property type="term" value="F:GDP binding"/>
    <property type="evidence" value="ECO:0007669"/>
    <property type="project" value="UniProtKB-ARBA"/>
</dbReference>
<keyword evidence="15" id="KW-1185">Reference proteome</keyword>
<evidence type="ECO:0000256" key="7">
    <source>
        <dbReference type="ARBA" id="ARBA00022801"/>
    </source>
</evidence>
<dbReference type="Pfam" id="PF01926">
    <property type="entry name" value="MMR_HSR1"/>
    <property type="match status" value="1"/>
</dbReference>
<dbReference type="PROSITE" id="PS00905">
    <property type="entry name" value="GTP1_OBG"/>
    <property type="match status" value="1"/>
</dbReference>
<comment type="similarity">
    <text evidence="3 10">Belongs to the TRAFAC class OBG-HflX-like GTPase superfamily. OBG GTPase family.</text>
</comment>
<dbReference type="PANTHER" id="PTHR11702:SF31">
    <property type="entry name" value="MITOCHONDRIAL RIBOSOME-ASSOCIATED GTPASE 2"/>
    <property type="match status" value="1"/>
</dbReference>
<proteinExistence type="inferred from homology"/>
<evidence type="ECO:0000256" key="6">
    <source>
        <dbReference type="ARBA" id="ARBA00022741"/>
    </source>
</evidence>
<feature type="binding site" evidence="10">
    <location>
        <begin position="166"/>
        <end position="173"/>
    </location>
    <ligand>
        <name>GTP</name>
        <dbReference type="ChEBI" id="CHEBI:37565"/>
    </ligand>
</feature>
<evidence type="ECO:0000259" key="13">
    <source>
        <dbReference type="PROSITE" id="PS51883"/>
    </source>
</evidence>
<accession>A0A1G8EA92</accession>
<keyword evidence="5 10" id="KW-0479">Metal-binding</keyword>
<feature type="binding site" evidence="10">
    <location>
        <begin position="191"/>
        <end position="195"/>
    </location>
    <ligand>
        <name>GTP</name>
        <dbReference type="ChEBI" id="CHEBI:37565"/>
    </ligand>
</feature>